<dbReference type="OrthoDB" id="2130629at2759"/>
<evidence type="ECO:0000313" key="8">
    <source>
        <dbReference type="Proteomes" id="UP000813444"/>
    </source>
</evidence>
<proteinExistence type="predicted"/>
<comment type="subcellular location">
    <subcellularLocation>
        <location evidence="1">Membrane</location>
        <topology evidence="1">Multi-pass membrane protein</topology>
    </subcellularLocation>
</comment>
<accession>A0A8K0WUL1</accession>
<organism evidence="7 8">
    <name type="scientific">Stachybotrys elegans</name>
    <dbReference type="NCBI Taxonomy" id="80388"/>
    <lineage>
        <taxon>Eukaryota</taxon>
        <taxon>Fungi</taxon>
        <taxon>Dikarya</taxon>
        <taxon>Ascomycota</taxon>
        <taxon>Pezizomycotina</taxon>
        <taxon>Sordariomycetes</taxon>
        <taxon>Hypocreomycetidae</taxon>
        <taxon>Hypocreales</taxon>
        <taxon>Stachybotryaceae</taxon>
        <taxon>Stachybotrys</taxon>
    </lineage>
</organism>
<feature type="transmembrane region" description="Helical" evidence="5">
    <location>
        <begin position="118"/>
        <end position="136"/>
    </location>
</feature>
<evidence type="ECO:0000256" key="4">
    <source>
        <dbReference type="ARBA" id="ARBA00023136"/>
    </source>
</evidence>
<keyword evidence="8" id="KW-1185">Reference proteome</keyword>
<dbReference type="InterPro" id="IPR036259">
    <property type="entry name" value="MFS_trans_sf"/>
</dbReference>
<dbReference type="PROSITE" id="PS50850">
    <property type="entry name" value="MFS"/>
    <property type="match status" value="1"/>
</dbReference>
<feature type="transmembrane region" description="Helical" evidence="5">
    <location>
        <begin position="347"/>
        <end position="371"/>
    </location>
</feature>
<evidence type="ECO:0000259" key="6">
    <source>
        <dbReference type="PROSITE" id="PS50850"/>
    </source>
</evidence>
<keyword evidence="4 5" id="KW-0472">Membrane</keyword>
<feature type="transmembrane region" description="Helical" evidence="5">
    <location>
        <begin position="391"/>
        <end position="412"/>
    </location>
</feature>
<protein>
    <submittedName>
        <fullName evidence="7">Major facilitator superfamily domain-containing protein</fullName>
    </submittedName>
</protein>
<name>A0A8K0WUL1_9HYPO</name>
<feature type="transmembrane region" description="Helical" evidence="5">
    <location>
        <begin position="173"/>
        <end position="198"/>
    </location>
</feature>
<feature type="transmembrane region" description="Helical" evidence="5">
    <location>
        <begin position="148"/>
        <end position="167"/>
    </location>
</feature>
<feature type="transmembrane region" description="Helical" evidence="5">
    <location>
        <begin position="278"/>
        <end position="296"/>
    </location>
</feature>
<gene>
    <name evidence="7" type="ORF">B0I35DRAFT_467809</name>
</gene>
<dbReference type="GO" id="GO:0016020">
    <property type="term" value="C:membrane"/>
    <property type="evidence" value="ECO:0007669"/>
    <property type="project" value="UniProtKB-SubCell"/>
</dbReference>
<feature type="transmembrane region" description="Helical" evidence="5">
    <location>
        <begin position="238"/>
        <end position="258"/>
    </location>
</feature>
<dbReference type="SUPFAM" id="SSF103473">
    <property type="entry name" value="MFS general substrate transporter"/>
    <property type="match status" value="1"/>
</dbReference>
<dbReference type="PANTHER" id="PTHR42718">
    <property type="entry name" value="MAJOR FACILITATOR SUPERFAMILY MULTIDRUG TRANSPORTER MFSC"/>
    <property type="match status" value="1"/>
</dbReference>
<feature type="domain" description="Major facilitator superfamily (MFS) profile" evidence="6">
    <location>
        <begin position="82"/>
        <end position="474"/>
    </location>
</feature>
<evidence type="ECO:0000256" key="3">
    <source>
        <dbReference type="ARBA" id="ARBA00022989"/>
    </source>
</evidence>
<feature type="transmembrane region" description="Helical" evidence="5">
    <location>
        <begin position="76"/>
        <end position="98"/>
    </location>
</feature>
<evidence type="ECO:0000256" key="2">
    <source>
        <dbReference type="ARBA" id="ARBA00022692"/>
    </source>
</evidence>
<keyword evidence="3 5" id="KW-1133">Transmembrane helix</keyword>
<dbReference type="InterPro" id="IPR011701">
    <property type="entry name" value="MFS"/>
</dbReference>
<dbReference type="Gene3D" id="1.20.1250.20">
    <property type="entry name" value="MFS general substrate transporter like domains"/>
    <property type="match status" value="1"/>
</dbReference>
<dbReference type="Pfam" id="PF07690">
    <property type="entry name" value="MFS_1"/>
    <property type="match status" value="1"/>
</dbReference>
<dbReference type="EMBL" id="JAGPNK010000004">
    <property type="protein sequence ID" value="KAH7322670.1"/>
    <property type="molecule type" value="Genomic_DNA"/>
</dbReference>
<feature type="transmembrane region" description="Helical" evidence="5">
    <location>
        <begin position="210"/>
        <end position="232"/>
    </location>
</feature>
<dbReference type="GO" id="GO:0022857">
    <property type="term" value="F:transmembrane transporter activity"/>
    <property type="evidence" value="ECO:0007669"/>
    <property type="project" value="InterPro"/>
</dbReference>
<dbReference type="InterPro" id="IPR020846">
    <property type="entry name" value="MFS_dom"/>
</dbReference>
<comment type="caution">
    <text evidence="7">The sequence shown here is derived from an EMBL/GenBank/DDBJ whole genome shotgun (WGS) entry which is preliminary data.</text>
</comment>
<evidence type="ECO:0000256" key="5">
    <source>
        <dbReference type="SAM" id="Phobius"/>
    </source>
</evidence>
<reference evidence="7" key="1">
    <citation type="journal article" date="2021" name="Nat. Commun.">
        <title>Genetic determinants of endophytism in the Arabidopsis root mycobiome.</title>
        <authorList>
            <person name="Mesny F."/>
            <person name="Miyauchi S."/>
            <person name="Thiergart T."/>
            <person name="Pickel B."/>
            <person name="Atanasova L."/>
            <person name="Karlsson M."/>
            <person name="Huettel B."/>
            <person name="Barry K.W."/>
            <person name="Haridas S."/>
            <person name="Chen C."/>
            <person name="Bauer D."/>
            <person name="Andreopoulos W."/>
            <person name="Pangilinan J."/>
            <person name="LaButti K."/>
            <person name="Riley R."/>
            <person name="Lipzen A."/>
            <person name="Clum A."/>
            <person name="Drula E."/>
            <person name="Henrissat B."/>
            <person name="Kohler A."/>
            <person name="Grigoriev I.V."/>
            <person name="Martin F.M."/>
            <person name="Hacquard S."/>
        </authorList>
    </citation>
    <scope>NUCLEOTIDE SEQUENCE</scope>
    <source>
        <strain evidence="7">MPI-CAGE-CH-0235</strain>
    </source>
</reference>
<dbReference type="AlphaFoldDB" id="A0A8K0WUL1"/>
<sequence>MAFASQSVTLANVWTVSQDLPQDIVPQPASPPDTLADPGLELARIRTAASHAGLPVEGGSPTAPIYQGIPREFKSLAAEIVFVLVCTSSQVILSLGLGQVVVVQTAFRVALGIHPTQVPWLASSAVLASGLSVIIAGSLADLGPPKPMMVGAFLWAALWNMVASFAISPRLRILFFVSRGLQGFAVGIVVSASMSILGRIYQPGIRKNRVFSLMSAGAPFGFWIGCVQGGVLDNHLPWIFRSTSLLFFMIAVAAFLVLPPLTPAKDSADADAPSLRQFDYFGALLASTGCGLILFGLTQGSSAHWSPYTYSLVIVGLLMFVGFYFVERSVARPLIPNGLWRTPDFAPLLLTYFLGFGAFRASSLTTALYFLPNGIPGALAAWIVSKTLHIFPGHWILTASMLAFALGPAFFLPQTPDTSYWALSLPGVTLATFGPDLSFAAASIFVTSSVPRSYQGSAGSLLIQARTDLARTDR</sequence>
<evidence type="ECO:0000256" key="1">
    <source>
        <dbReference type="ARBA" id="ARBA00004141"/>
    </source>
</evidence>
<evidence type="ECO:0000313" key="7">
    <source>
        <dbReference type="EMBL" id="KAH7322670.1"/>
    </source>
</evidence>
<keyword evidence="2 5" id="KW-0812">Transmembrane</keyword>
<feature type="transmembrane region" description="Helical" evidence="5">
    <location>
        <begin position="308"/>
        <end position="326"/>
    </location>
</feature>
<dbReference type="PANTHER" id="PTHR42718:SF41">
    <property type="entry name" value="MFS TRANSPORTER OF UNKOWN SPECIFICITY (AFU_ORTHOLOGUE AFUA_5G09940)-RELATED"/>
    <property type="match status" value="1"/>
</dbReference>
<dbReference type="Proteomes" id="UP000813444">
    <property type="component" value="Unassembled WGS sequence"/>
</dbReference>